<gene>
    <name evidence="2" type="ORF">DSM104329_03839</name>
</gene>
<dbReference type="AlphaFoldDB" id="A0A9E7C2G6"/>
<evidence type="ECO:0000313" key="3">
    <source>
        <dbReference type="Proteomes" id="UP001162834"/>
    </source>
</evidence>
<dbReference type="EMBL" id="CP087164">
    <property type="protein sequence ID" value="UGS37423.1"/>
    <property type="molecule type" value="Genomic_DNA"/>
</dbReference>
<dbReference type="PROSITE" id="PS51186">
    <property type="entry name" value="GNAT"/>
    <property type="match status" value="1"/>
</dbReference>
<dbReference type="Pfam" id="PF00583">
    <property type="entry name" value="Acetyltransf_1"/>
    <property type="match status" value="1"/>
</dbReference>
<dbReference type="GO" id="GO:0016747">
    <property type="term" value="F:acyltransferase activity, transferring groups other than amino-acyl groups"/>
    <property type="evidence" value="ECO:0007669"/>
    <property type="project" value="InterPro"/>
</dbReference>
<proteinExistence type="predicted"/>
<dbReference type="KEGG" id="sbae:DSM104329_03839"/>
<protein>
    <recommendedName>
        <fullName evidence="1">N-acetyltransferase domain-containing protein</fullName>
    </recommendedName>
</protein>
<dbReference type="RefSeq" id="WP_259311478.1">
    <property type="nucleotide sequence ID" value="NZ_CP087164.1"/>
</dbReference>
<dbReference type="InterPro" id="IPR000182">
    <property type="entry name" value="GNAT_dom"/>
</dbReference>
<evidence type="ECO:0000313" key="2">
    <source>
        <dbReference type="EMBL" id="UGS37423.1"/>
    </source>
</evidence>
<dbReference type="Proteomes" id="UP001162834">
    <property type="component" value="Chromosome"/>
</dbReference>
<feature type="domain" description="N-acetyltransferase" evidence="1">
    <location>
        <begin position="1"/>
        <end position="146"/>
    </location>
</feature>
<keyword evidence="3" id="KW-1185">Reference proteome</keyword>
<dbReference type="Gene3D" id="3.40.630.30">
    <property type="match status" value="1"/>
</dbReference>
<name>A0A9E7C2G6_9ACTN</name>
<sequence>MTVREILPPDTALAFEAMRELRTHLTDAGSFAARVDELQRPEGYRLVGAFDSGEPGARASAVAGFRAGHNLAWGRYVYVDDLSTRPDARRRGHARALLDWLLEEARRLGCDELHLDSGVGDTRADAHRLYLNARMRITSHHFSRPV</sequence>
<dbReference type="CDD" id="cd04301">
    <property type="entry name" value="NAT_SF"/>
    <property type="match status" value="1"/>
</dbReference>
<evidence type="ECO:0000259" key="1">
    <source>
        <dbReference type="PROSITE" id="PS51186"/>
    </source>
</evidence>
<accession>A0A9E7C2G6</accession>
<dbReference type="SUPFAM" id="SSF55729">
    <property type="entry name" value="Acyl-CoA N-acyltransferases (Nat)"/>
    <property type="match status" value="1"/>
</dbReference>
<organism evidence="2 3">
    <name type="scientific">Capillimicrobium parvum</name>
    <dbReference type="NCBI Taxonomy" id="2884022"/>
    <lineage>
        <taxon>Bacteria</taxon>
        <taxon>Bacillati</taxon>
        <taxon>Actinomycetota</taxon>
        <taxon>Thermoleophilia</taxon>
        <taxon>Solirubrobacterales</taxon>
        <taxon>Capillimicrobiaceae</taxon>
        <taxon>Capillimicrobium</taxon>
    </lineage>
</organism>
<dbReference type="InterPro" id="IPR016181">
    <property type="entry name" value="Acyl_CoA_acyltransferase"/>
</dbReference>
<reference evidence="2" key="1">
    <citation type="journal article" date="2022" name="Int. J. Syst. Evol. Microbiol.">
        <title>Pseudomonas aegrilactucae sp. nov. and Pseudomonas morbosilactucae sp. nov., pathogens causing bacterial rot of lettuce in Japan.</title>
        <authorList>
            <person name="Sawada H."/>
            <person name="Fujikawa T."/>
            <person name="Satou M."/>
        </authorList>
    </citation>
    <scope>NUCLEOTIDE SEQUENCE</scope>
    <source>
        <strain evidence="2">0166_1</strain>
    </source>
</reference>